<dbReference type="Pfam" id="PF16366">
    <property type="entry name" value="CEBP_ZZ"/>
    <property type="match status" value="1"/>
</dbReference>
<dbReference type="OrthoDB" id="10033548at2759"/>
<dbReference type="GO" id="GO:0043005">
    <property type="term" value="C:neuron projection"/>
    <property type="evidence" value="ECO:0007669"/>
    <property type="project" value="TreeGrafter"/>
</dbReference>
<dbReference type="InterPro" id="IPR035979">
    <property type="entry name" value="RBD_domain_sf"/>
</dbReference>
<dbReference type="InterPro" id="IPR032296">
    <property type="entry name" value="CEBP_ZZ"/>
</dbReference>
<accession>A0A1V9X1B8</accession>
<evidence type="ECO:0000259" key="3">
    <source>
        <dbReference type="PROSITE" id="PS50102"/>
    </source>
</evidence>
<protein>
    <submittedName>
        <fullName evidence="4">Cytoplasmic polyadenylation element-binding-like</fullName>
    </submittedName>
</protein>
<dbReference type="GO" id="GO:0043022">
    <property type="term" value="F:ribosome binding"/>
    <property type="evidence" value="ECO:0007669"/>
    <property type="project" value="TreeGrafter"/>
</dbReference>
<comment type="caution">
    <text evidence="4">The sequence shown here is derived from an EMBL/GenBank/DDBJ whole genome shotgun (WGS) entry which is preliminary data.</text>
</comment>
<dbReference type="InterPro" id="IPR012677">
    <property type="entry name" value="Nucleotide-bd_a/b_plait_sf"/>
</dbReference>
<dbReference type="InterPro" id="IPR034819">
    <property type="entry name" value="CPEB"/>
</dbReference>
<dbReference type="Proteomes" id="UP000192247">
    <property type="component" value="Unassembled WGS sequence"/>
</dbReference>
<dbReference type="GO" id="GO:0045202">
    <property type="term" value="C:synapse"/>
    <property type="evidence" value="ECO:0007669"/>
    <property type="project" value="TreeGrafter"/>
</dbReference>
<evidence type="ECO:0000256" key="2">
    <source>
        <dbReference type="PROSITE-ProRule" id="PRU00176"/>
    </source>
</evidence>
<dbReference type="AlphaFoldDB" id="A0A1V9X1B8"/>
<dbReference type="PROSITE" id="PS50102">
    <property type="entry name" value="RRM"/>
    <property type="match status" value="1"/>
</dbReference>
<dbReference type="EMBL" id="MNPL01029942">
    <property type="protein sequence ID" value="OQR67082.1"/>
    <property type="molecule type" value="Genomic_DNA"/>
</dbReference>
<evidence type="ECO:0000313" key="4">
    <source>
        <dbReference type="EMBL" id="OQR67082.1"/>
    </source>
</evidence>
<dbReference type="PANTHER" id="PTHR12566">
    <property type="entry name" value="CYTOPLASMIC POLYADENYLATION ELEMENT BINDING PROTEIN CPEB"/>
    <property type="match status" value="1"/>
</dbReference>
<dbReference type="GO" id="GO:2000766">
    <property type="term" value="P:negative regulation of cytoplasmic translation"/>
    <property type="evidence" value="ECO:0007669"/>
    <property type="project" value="TreeGrafter"/>
</dbReference>
<keyword evidence="5" id="KW-1185">Reference proteome</keyword>
<dbReference type="GO" id="GO:0000900">
    <property type="term" value="F:mRNA regulatory element binding translation repressor activity"/>
    <property type="evidence" value="ECO:0007669"/>
    <property type="project" value="TreeGrafter"/>
</dbReference>
<dbReference type="GO" id="GO:0005634">
    <property type="term" value="C:nucleus"/>
    <property type="evidence" value="ECO:0007669"/>
    <property type="project" value="TreeGrafter"/>
</dbReference>
<dbReference type="Gene3D" id="3.30.70.330">
    <property type="match status" value="2"/>
</dbReference>
<evidence type="ECO:0000256" key="1">
    <source>
        <dbReference type="ARBA" id="ARBA00022884"/>
    </source>
</evidence>
<proteinExistence type="predicted"/>
<dbReference type="InterPro" id="IPR000504">
    <property type="entry name" value="RRM_dom"/>
</dbReference>
<gene>
    <name evidence="4" type="ORF">BIW11_13736</name>
</gene>
<dbReference type="PANTHER" id="PTHR12566:SF9">
    <property type="entry name" value="CYTOPLASMIC POLYADENYLATION ELEMENT-BINDING PROTEIN 1"/>
    <property type="match status" value="1"/>
</dbReference>
<dbReference type="GO" id="GO:0008135">
    <property type="term" value="F:translation factor activity, RNA binding"/>
    <property type="evidence" value="ECO:0007669"/>
    <property type="project" value="TreeGrafter"/>
</dbReference>
<dbReference type="GO" id="GO:0003730">
    <property type="term" value="F:mRNA 3'-UTR binding"/>
    <property type="evidence" value="ECO:0007669"/>
    <property type="project" value="InterPro"/>
</dbReference>
<dbReference type="SUPFAM" id="SSF54928">
    <property type="entry name" value="RNA-binding domain, RBD"/>
    <property type="match status" value="1"/>
</dbReference>
<dbReference type="STRING" id="418985.A0A1V9X1B8"/>
<dbReference type="InParanoid" id="A0A1V9X1B8"/>
<dbReference type="SMART" id="SM00360">
    <property type="entry name" value="RRM"/>
    <property type="match status" value="2"/>
</dbReference>
<name>A0A1V9X1B8_9ACAR</name>
<reference evidence="4 5" key="1">
    <citation type="journal article" date="2017" name="Gigascience">
        <title>Draft genome of the honey bee ectoparasitic mite, Tropilaelaps mercedesae, is shaped by the parasitic life history.</title>
        <authorList>
            <person name="Dong X."/>
            <person name="Armstrong S.D."/>
            <person name="Xia D."/>
            <person name="Makepeace B.L."/>
            <person name="Darby A.C."/>
            <person name="Kadowaki T."/>
        </authorList>
    </citation>
    <scope>NUCLEOTIDE SEQUENCE [LARGE SCALE GENOMIC DNA]</scope>
    <source>
        <strain evidence="4">Wuxi-XJTLU</strain>
    </source>
</reference>
<sequence length="607" mass="65757">MSMEKRKNLVLPSLAIGATAYRTSGSASPAGGPTKLSASLHHWTGAADLADISALMSVVSCSDDSRLLSVDMSTPSTPRVHTGGAGSGPTWPPANGSHCTSRCCATGLQTAPAVTQGPHTASATSTSCAHTGSHCSCCYSRSNSTDSACSTYKVAESPDVEWRSSNAKVVCSPLLGTSNIWSESVRLANSGQGRNVLTAHRLLCTARGARDCARGPHLELVVVTLVSNPWLKASTPAIAFIYRCPIVTQCLSDVGTAVTPSRSGVPRFESSPSVRASSVPALPIRHVTTPTETFGCSTDSTLHSASISFMQPTQIAAQFGLGVTRHGVESLASSPERDMDSSQLLDILESVARRRRSSLFSGNRIHQLENQSITWRGVLQPKDDATGRTLSRKVFVGGLSRDMNSRCLLEAFQAFGVERIEWYPRAEKGFAYAIFRRESKLRTLLNVCSRDVQGRYYFKVGTLRPYRERQVQLIPWLVDDSDLPQFEVEGGRPEISNRTVFVGALHGEMTAKDLAIVMQETFGTVLAVGLDTDKFKYPCGTARVTFQHPRSQASALKAGYIRVESNKFTKTLQIDPFLQDVLCTTCYRGPGPVFCRHFSCFTYFCPA</sequence>
<evidence type="ECO:0000313" key="5">
    <source>
        <dbReference type="Proteomes" id="UP000192247"/>
    </source>
</evidence>
<dbReference type="GO" id="GO:0005737">
    <property type="term" value="C:cytoplasm"/>
    <property type="evidence" value="ECO:0007669"/>
    <property type="project" value="TreeGrafter"/>
</dbReference>
<dbReference type="InterPro" id="IPR038446">
    <property type="entry name" value="CEBP_ZZ_sf"/>
</dbReference>
<dbReference type="Pfam" id="PF16367">
    <property type="entry name" value="RRM_7"/>
    <property type="match status" value="1"/>
</dbReference>
<feature type="domain" description="RRM" evidence="3">
    <location>
        <begin position="498"/>
        <end position="579"/>
    </location>
</feature>
<organism evidence="4 5">
    <name type="scientific">Tropilaelaps mercedesae</name>
    <dbReference type="NCBI Taxonomy" id="418985"/>
    <lineage>
        <taxon>Eukaryota</taxon>
        <taxon>Metazoa</taxon>
        <taxon>Ecdysozoa</taxon>
        <taxon>Arthropoda</taxon>
        <taxon>Chelicerata</taxon>
        <taxon>Arachnida</taxon>
        <taxon>Acari</taxon>
        <taxon>Parasitiformes</taxon>
        <taxon>Mesostigmata</taxon>
        <taxon>Gamasina</taxon>
        <taxon>Dermanyssoidea</taxon>
        <taxon>Laelapidae</taxon>
        <taxon>Tropilaelaps</taxon>
    </lineage>
</organism>
<keyword evidence="1 2" id="KW-0694">RNA-binding</keyword>
<dbReference type="Gene3D" id="4.10.640.40">
    <property type="entry name" value="Cytoplasmic polyadenylation element-binding protein, ZZ domain"/>
    <property type="match status" value="1"/>
</dbReference>